<organism evidence="2 3">
    <name type="scientific">Zophobas morio</name>
    <dbReference type="NCBI Taxonomy" id="2755281"/>
    <lineage>
        <taxon>Eukaryota</taxon>
        <taxon>Metazoa</taxon>
        <taxon>Ecdysozoa</taxon>
        <taxon>Arthropoda</taxon>
        <taxon>Hexapoda</taxon>
        <taxon>Insecta</taxon>
        <taxon>Pterygota</taxon>
        <taxon>Neoptera</taxon>
        <taxon>Endopterygota</taxon>
        <taxon>Coleoptera</taxon>
        <taxon>Polyphaga</taxon>
        <taxon>Cucujiformia</taxon>
        <taxon>Tenebrionidae</taxon>
        <taxon>Zophobas</taxon>
    </lineage>
</organism>
<dbReference type="Proteomes" id="UP001168821">
    <property type="component" value="Unassembled WGS sequence"/>
</dbReference>
<comment type="caution">
    <text evidence="2">The sequence shown here is derived from an EMBL/GenBank/DDBJ whole genome shotgun (WGS) entry which is preliminary data.</text>
</comment>
<name>A0AA38I6P8_9CUCU</name>
<evidence type="ECO:0000313" key="3">
    <source>
        <dbReference type="Proteomes" id="UP001168821"/>
    </source>
</evidence>
<proteinExistence type="predicted"/>
<evidence type="ECO:0000256" key="1">
    <source>
        <dbReference type="SAM" id="MobiDB-lite"/>
    </source>
</evidence>
<evidence type="ECO:0000313" key="2">
    <source>
        <dbReference type="EMBL" id="KAJ3650020.1"/>
    </source>
</evidence>
<keyword evidence="3" id="KW-1185">Reference proteome</keyword>
<sequence length="162" mass="19939">MRVEAGKKAVGLEEKFSERGDCKILQEYWKEIREEGGKHVWNERYKYYEGKGYACEEREKMREMGRSMKEELSVRDKDIDKQERRSKISESRYNAEYKKIVKDEIPKYTERETIKEKRMIARFWCENEEKEDNLWMDETDRRCRICWREGETIEHMLKDVKN</sequence>
<protein>
    <submittedName>
        <fullName evidence="2">Uncharacterized protein</fullName>
    </submittedName>
</protein>
<dbReference type="EMBL" id="JALNTZ010000006">
    <property type="protein sequence ID" value="KAJ3650020.1"/>
    <property type="molecule type" value="Genomic_DNA"/>
</dbReference>
<gene>
    <name evidence="2" type="ORF">Zmor_021733</name>
</gene>
<feature type="region of interest" description="Disordered" evidence="1">
    <location>
        <begin position="66"/>
        <end position="88"/>
    </location>
</feature>
<dbReference type="AlphaFoldDB" id="A0AA38I6P8"/>
<accession>A0AA38I6P8</accession>
<reference evidence="2" key="1">
    <citation type="journal article" date="2023" name="G3 (Bethesda)">
        <title>Whole genome assemblies of Zophobas morio and Tenebrio molitor.</title>
        <authorList>
            <person name="Kaur S."/>
            <person name="Stinson S.A."/>
            <person name="diCenzo G.C."/>
        </authorList>
    </citation>
    <scope>NUCLEOTIDE SEQUENCE</scope>
    <source>
        <strain evidence="2">QUZm001</strain>
    </source>
</reference>